<dbReference type="InterPro" id="IPR042425">
    <property type="entry name" value="APCDD1"/>
</dbReference>
<evidence type="ECO:0000256" key="6">
    <source>
        <dbReference type="SAM" id="MobiDB-lite"/>
    </source>
</evidence>
<gene>
    <name evidence="9" type="primary">RvY_07788-1</name>
    <name evidence="9" type="synonym">RvY_07788.1</name>
    <name evidence="9" type="ORF">RvY_07788</name>
</gene>
<organism evidence="9 10">
    <name type="scientific">Ramazzottius varieornatus</name>
    <name type="common">Water bear</name>
    <name type="synonym">Tardigrade</name>
    <dbReference type="NCBI Taxonomy" id="947166"/>
    <lineage>
        <taxon>Eukaryota</taxon>
        <taxon>Metazoa</taxon>
        <taxon>Ecdysozoa</taxon>
        <taxon>Tardigrada</taxon>
        <taxon>Eutardigrada</taxon>
        <taxon>Parachela</taxon>
        <taxon>Hypsibioidea</taxon>
        <taxon>Ramazzottiidae</taxon>
        <taxon>Ramazzottius</taxon>
    </lineage>
</organism>
<dbReference type="STRING" id="947166.A0A1D1V9G8"/>
<evidence type="ECO:0000256" key="2">
    <source>
        <dbReference type="ARBA" id="ARBA00022692"/>
    </source>
</evidence>
<keyword evidence="4" id="KW-0472">Membrane</keyword>
<feature type="chain" id="PRO_5008898175" description="APCDD1 domain-containing protein" evidence="7">
    <location>
        <begin position="24"/>
        <end position="546"/>
    </location>
</feature>
<sequence length="546" mass="61188">MKMRNIAMLIALNTLGIIDIISAASRSTDYNPCDAKELRVTAERPVALSGRWLSYRCEVRSGPQFLLRDYEFVYNTSFILHQYYYSDDCLTPLYSLSIRGVLNEMKKSWMVPGAIDVDYTLSKVTVMPYTREQADILQAAVLKVCPLARFSALPWAPYDEQEIFSFELYPTVATTVAETAGVSRIDLEFDCLEALNFTFDELNLIRIQKRRWNVAGNTTTANVRELYTGETPRKPLLDGSLDVQRPVSYFADYLLKIDLESVDCPLCRLIEKSSPSTPPVTNTQNTQPFLLSDLAGEWKSVAECESRPSGSFIKRILSLQPNRSQWLGEYQHFSEPDCLQRSFTIIGSGTFSLEDSFPLIPSAQKIDFLVMNASVTPHVEYVRQQLVSSSTNSSDCGVGPWNLDQPKDITITGGCRLLGLVIPNLDLNMVRLEKDAFGNSILHLGQDYQEATSGQQGIDSSTIPRPTSFQPGLIQCKKPEQPHSRVAPHATAHHEKTRGTTTRLSPHDKGSHGKRKNNASFTHKSVTKITFFLLNSCLTLLFAVNE</sequence>
<dbReference type="EMBL" id="BDGG01000003">
    <property type="protein sequence ID" value="GAU96327.1"/>
    <property type="molecule type" value="Genomic_DNA"/>
</dbReference>
<evidence type="ECO:0000256" key="4">
    <source>
        <dbReference type="ARBA" id="ARBA00023136"/>
    </source>
</evidence>
<dbReference type="GO" id="GO:0017147">
    <property type="term" value="F:Wnt-protein binding"/>
    <property type="evidence" value="ECO:0007669"/>
    <property type="project" value="InterPro"/>
</dbReference>
<evidence type="ECO:0000259" key="8">
    <source>
        <dbReference type="SMART" id="SM01352"/>
    </source>
</evidence>
<keyword evidence="3 7" id="KW-0732">Signal</keyword>
<accession>A0A1D1V9G8</accession>
<evidence type="ECO:0000256" key="1">
    <source>
        <dbReference type="ARBA" id="ARBA00004167"/>
    </source>
</evidence>
<protein>
    <recommendedName>
        <fullName evidence="8">APCDD1 domain-containing protein</fullName>
    </recommendedName>
</protein>
<name>A0A1D1V9G8_RAMVA</name>
<feature type="region of interest" description="Disordered" evidence="6">
    <location>
        <begin position="479"/>
        <end position="519"/>
    </location>
</feature>
<dbReference type="AlphaFoldDB" id="A0A1D1V9G8"/>
<dbReference type="GO" id="GO:0030178">
    <property type="term" value="P:negative regulation of Wnt signaling pathway"/>
    <property type="evidence" value="ECO:0007669"/>
    <property type="project" value="InterPro"/>
</dbReference>
<evidence type="ECO:0000256" key="5">
    <source>
        <dbReference type="ARBA" id="ARBA00023180"/>
    </source>
</evidence>
<feature type="domain" description="APCDD1" evidence="8">
    <location>
        <begin position="26"/>
        <end position="283"/>
    </location>
</feature>
<dbReference type="PANTHER" id="PTHR31021">
    <property type="entry name" value="ADENOMATOSIS POLYPOSIS COLI DOWN-REGULATED 1"/>
    <property type="match status" value="1"/>
</dbReference>
<keyword evidence="5" id="KW-0325">Glycoprotein</keyword>
<feature type="domain" description="APCDD1" evidence="8">
    <location>
        <begin position="284"/>
        <end position="500"/>
    </location>
</feature>
<dbReference type="Pfam" id="PF14921">
    <property type="entry name" value="APCDDC"/>
    <property type="match status" value="2"/>
</dbReference>
<evidence type="ECO:0000313" key="10">
    <source>
        <dbReference type="Proteomes" id="UP000186922"/>
    </source>
</evidence>
<evidence type="ECO:0000256" key="3">
    <source>
        <dbReference type="ARBA" id="ARBA00022729"/>
    </source>
</evidence>
<evidence type="ECO:0000256" key="7">
    <source>
        <dbReference type="SAM" id="SignalP"/>
    </source>
</evidence>
<reference evidence="9 10" key="1">
    <citation type="journal article" date="2016" name="Nat. Commun.">
        <title>Extremotolerant tardigrade genome and improved radiotolerance of human cultured cells by tardigrade-unique protein.</title>
        <authorList>
            <person name="Hashimoto T."/>
            <person name="Horikawa D.D."/>
            <person name="Saito Y."/>
            <person name="Kuwahara H."/>
            <person name="Kozuka-Hata H."/>
            <person name="Shin-I T."/>
            <person name="Minakuchi Y."/>
            <person name="Ohishi K."/>
            <person name="Motoyama A."/>
            <person name="Aizu T."/>
            <person name="Enomoto A."/>
            <person name="Kondo K."/>
            <person name="Tanaka S."/>
            <person name="Hara Y."/>
            <person name="Koshikawa S."/>
            <person name="Sagara H."/>
            <person name="Miura T."/>
            <person name="Yokobori S."/>
            <person name="Miyagawa K."/>
            <person name="Suzuki Y."/>
            <person name="Kubo T."/>
            <person name="Oyama M."/>
            <person name="Kohara Y."/>
            <person name="Fujiyama A."/>
            <person name="Arakawa K."/>
            <person name="Katayama T."/>
            <person name="Toyoda A."/>
            <person name="Kunieda T."/>
        </authorList>
    </citation>
    <scope>NUCLEOTIDE SEQUENCE [LARGE SCALE GENOMIC DNA]</scope>
    <source>
        <strain evidence="9 10">YOKOZUNA-1</strain>
    </source>
</reference>
<dbReference type="Proteomes" id="UP000186922">
    <property type="component" value="Unassembled WGS sequence"/>
</dbReference>
<dbReference type="GO" id="GO:0005886">
    <property type="term" value="C:plasma membrane"/>
    <property type="evidence" value="ECO:0007669"/>
    <property type="project" value="InterPro"/>
</dbReference>
<comment type="subcellular location">
    <subcellularLocation>
        <location evidence="1">Membrane</location>
        <topology evidence="1">Single-pass membrane protein</topology>
    </subcellularLocation>
</comment>
<dbReference type="PANTHER" id="PTHR31021:SF1">
    <property type="entry name" value="CHROMOSOME UNDETERMINED SCAFFOLD_56, WHOLE GENOME SHOTGUN SEQUENCE"/>
    <property type="match status" value="1"/>
</dbReference>
<feature type="signal peptide" evidence="7">
    <location>
        <begin position="1"/>
        <end position="23"/>
    </location>
</feature>
<dbReference type="OrthoDB" id="5985602at2759"/>
<evidence type="ECO:0000313" key="9">
    <source>
        <dbReference type="EMBL" id="GAU96327.1"/>
    </source>
</evidence>
<dbReference type="InterPro" id="IPR029405">
    <property type="entry name" value="APCDD1_dom"/>
</dbReference>
<proteinExistence type="predicted"/>
<keyword evidence="10" id="KW-1185">Reference proteome</keyword>
<dbReference type="SMART" id="SM01352">
    <property type="entry name" value="APCDDC"/>
    <property type="match status" value="2"/>
</dbReference>
<comment type="caution">
    <text evidence="9">The sequence shown here is derived from an EMBL/GenBank/DDBJ whole genome shotgun (WGS) entry which is preliminary data.</text>
</comment>
<keyword evidence="2" id="KW-0812">Transmembrane</keyword>